<dbReference type="Pfam" id="PF04277">
    <property type="entry name" value="OAD_gamma"/>
    <property type="match status" value="1"/>
</dbReference>
<evidence type="ECO:0000313" key="7">
    <source>
        <dbReference type="EMBL" id="TRY11762.1"/>
    </source>
</evidence>
<evidence type="ECO:0000256" key="5">
    <source>
        <dbReference type="ARBA" id="ARBA00023136"/>
    </source>
</evidence>
<evidence type="ECO:0000256" key="3">
    <source>
        <dbReference type="ARBA" id="ARBA00022692"/>
    </source>
</evidence>
<reference evidence="8" key="1">
    <citation type="submission" date="2019-07" db="EMBL/GenBank/DDBJ databases">
        <title>Shewanella sp. YLB-08 draft genomic sequence.</title>
        <authorList>
            <person name="Yu L."/>
        </authorList>
    </citation>
    <scope>NUCLEOTIDE SEQUENCE [LARGE SCALE GENOMIC DNA]</scope>
    <source>
        <strain evidence="8">JCM 20706</strain>
    </source>
</reference>
<dbReference type="EMBL" id="VKGK01000044">
    <property type="protein sequence ID" value="TRY11762.1"/>
    <property type="molecule type" value="Genomic_DNA"/>
</dbReference>
<sequence>MDVYQAIITALNIMLLGMFCVFTFLGVLILAVKSVAYFYSVNNEVVLDKPKAITNNNTDVIAAITTAIYQYRKSRCMPHNKYN</sequence>
<name>A0A553JH35_SHEHA</name>
<accession>A0A553JH35</accession>
<evidence type="ECO:0000256" key="1">
    <source>
        <dbReference type="ARBA" id="ARBA00004236"/>
    </source>
</evidence>
<dbReference type="Proteomes" id="UP000318126">
    <property type="component" value="Unassembled WGS sequence"/>
</dbReference>
<evidence type="ECO:0000313" key="8">
    <source>
        <dbReference type="Proteomes" id="UP000318126"/>
    </source>
</evidence>
<keyword evidence="5 6" id="KW-0472">Membrane</keyword>
<dbReference type="RefSeq" id="WP_144042526.1">
    <property type="nucleotide sequence ID" value="NZ_BMPL01000050.1"/>
</dbReference>
<gene>
    <name evidence="7" type="ORF">FN961_23200</name>
</gene>
<keyword evidence="3 6" id="KW-0812">Transmembrane</keyword>
<dbReference type="AlphaFoldDB" id="A0A553JH35"/>
<dbReference type="GO" id="GO:0036376">
    <property type="term" value="P:sodium ion export across plasma membrane"/>
    <property type="evidence" value="ECO:0007669"/>
    <property type="project" value="InterPro"/>
</dbReference>
<feature type="transmembrane region" description="Helical" evidence="6">
    <location>
        <begin position="6"/>
        <end position="32"/>
    </location>
</feature>
<organism evidence="7 8">
    <name type="scientific">Shewanella hanedai</name>
    <name type="common">Alteromonas hanedai</name>
    <dbReference type="NCBI Taxonomy" id="25"/>
    <lineage>
        <taxon>Bacteria</taxon>
        <taxon>Pseudomonadati</taxon>
        <taxon>Pseudomonadota</taxon>
        <taxon>Gammaproteobacteria</taxon>
        <taxon>Alteromonadales</taxon>
        <taxon>Shewanellaceae</taxon>
        <taxon>Shewanella</taxon>
    </lineage>
</organism>
<dbReference type="OrthoDB" id="6215597at2"/>
<dbReference type="InterPro" id="IPR005899">
    <property type="entry name" value="Na_pump_deCOase"/>
</dbReference>
<dbReference type="GO" id="GO:0005886">
    <property type="term" value="C:plasma membrane"/>
    <property type="evidence" value="ECO:0007669"/>
    <property type="project" value="UniProtKB-SubCell"/>
</dbReference>
<evidence type="ECO:0000256" key="2">
    <source>
        <dbReference type="ARBA" id="ARBA00022475"/>
    </source>
</evidence>
<dbReference type="GO" id="GO:0015081">
    <property type="term" value="F:sodium ion transmembrane transporter activity"/>
    <property type="evidence" value="ECO:0007669"/>
    <property type="project" value="InterPro"/>
</dbReference>
<keyword evidence="8" id="KW-1185">Reference proteome</keyword>
<comment type="caution">
    <text evidence="7">The sequence shown here is derived from an EMBL/GenBank/DDBJ whole genome shotgun (WGS) entry which is preliminary data.</text>
</comment>
<keyword evidence="4 6" id="KW-1133">Transmembrane helix</keyword>
<protein>
    <submittedName>
        <fullName evidence="7">Oxaloacetate decarboxylase subunit gamma</fullName>
    </submittedName>
</protein>
<keyword evidence="2" id="KW-1003">Cell membrane</keyword>
<evidence type="ECO:0000256" key="6">
    <source>
        <dbReference type="SAM" id="Phobius"/>
    </source>
</evidence>
<comment type="subcellular location">
    <subcellularLocation>
        <location evidence="1">Cell membrane</location>
    </subcellularLocation>
</comment>
<evidence type="ECO:0000256" key="4">
    <source>
        <dbReference type="ARBA" id="ARBA00022989"/>
    </source>
</evidence>
<proteinExistence type="predicted"/>